<evidence type="ECO:0000313" key="2">
    <source>
        <dbReference type="EMBL" id="ANC92300.1"/>
    </source>
</evidence>
<dbReference type="PANTHER" id="PTHR42941">
    <property type="entry name" value="SLL1037 PROTEIN"/>
    <property type="match status" value="1"/>
</dbReference>
<gene>
    <name evidence="2" type="ORF">A6A40_10505</name>
</gene>
<dbReference type="AlphaFoldDB" id="A0A160JH40"/>
<feature type="compositionally biased region" description="Basic and acidic residues" evidence="1">
    <location>
        <begin position="398"/>
        <end position="414"/>
    </location>
</feature>
<accession>A0A160JH40</accession>
<dbReference type="STRING" id="1226968.A6A40_10505"/>
<dbReference type="Proteomes" id="UP000077405">
    <property type="component" value="Chromosome"/>
</dbReference>
<protein>
    <submittedName>
        <fullName evidence="2">Immunogenic protein</fullName>
    </submittedName>
</protein>
<keyword evidence="3" id="KW-1185">Reference proteome</keyword>
<name>A0A160JH40_9PROT</name>
<dbReference type="Gene3D" id="3.40.190.10">
    <property type="entry name" value="Periplasmic binding protein-like II"/>
    <property type="match status" value="2"/>
</dbReference>
<organism evidence="2 3">
    <name type="scientific">Azospirillum humicireducens</name>
    <dbReference type="NCBI Taxonomy" id="1226968"/>
    <lineage>
        <taxon>Bacteria</taxon>
        <taxon>Pseudomonadati</taxon>
        <taxon>Pseudomonadota</taxon>
        <taxon>Alphaproteobacteria</taxon>
        <taxon>Rhodospirillales</taxon>
        <taxon>Azospirillaceae</taxon>
        <taxon>Azospirillum</taxon>
    </lineage>
</organism>
<dbReference type="OrthoDB" id="8477520at2"/>
<dbReference type="InterPro" id="IPR011852">
    <property type="entry name" value="TRAP_TAXI"/>
</dbReference>
<evidence type="ECO:0000256" key="1">
    <source>
        <dbReference type="SAM" id="MobiDB-lite"/>
    </source>
</evidence>
<dbReference type="Pfam" id="PF16868">
    <property type="entry name" value="NMT1_3"/>
    <property type="match status" value="1"/>
</dbReference>
<reference evidence="2 3" key="1">
    <citation type="journal article" date="2013" name="Int. J. Syst. Evol. Microbiol.">
        <title>Azospirillum humicireducens sp. nov., a nitrogen-fixing bacterium isolated from a microbial fuel cell.</title>
        <authorList>
            <person name="Zhou S."/>
            <person name="Han L."/>
            <person name="Wang Y."/>
            <person name="Yang G."/>
            <person name="Zhuang L."/>
            <person name="Hu P."/>
        </authorList>
    </citation>
    <scope>NUCLEOTIDE SEQUENCE [LARGE SCALE GENOMIC DNA]</scope>
    <source>
        <strain evidence="2 3">SgZ-5</strain>
    </source>
</reference>
<dbReference type="KEGG" id="ahu:A6A40_10505"/>
<dbReference type="EMBL" id="CP015285">
    <property type="protein sequence ID" value="ANC92300.1"/>
    <property type="molecule type" value="Genomic_DNA"/>
</dbReference>
<proteinExistence type="predicted"/>
<dbReference type="PANTHER" id="PTHR42941:SF1">
    <property type="entry name" value="SLL1037 PROTEIN"/>
    <property type="match status" value="1"/>
</dbReference>
<evidence type="ECO:0000313" key="3">
    <source>
        <dbReference type="Proteomes" id="UP000077405"/>
    </source>
</evidence>
<dbReference type="NCBIfam" id="TIGR02122">
    <property type="entry name" value="TRAP_TAXI"/>
    <property type="match status" value="1"/>
</dbReference>
<sequence>MSRAAAKACLPPPGLPSKGLQTHSDAVFLTRRCLLGRLLGGLALPPLLASAGGLALGGAQPAAAQDLRYFRIGTGTTAGTYFPIGGLIANAISNPPGSRPCDKGGSCGIPGLIVVAQASNGSVDNIELLRAGTVEAGFAQADVAFWAYSGTGSFSGKRPFAELRSLGMLYAEAIQIVVRSDGFIDRMPDLKGRSISLGEEGSGTLVEARLILDAYGLSETTITPHYLKPGMAADRLAKGELDGFFMVGGYPVSAVADVAARVPIRLVPLDGEPAARLLRTQRFYIEDEIPANAYPGSATTPTLSLGAELLTRADRDPDLIHGIVRALWHENTRRILADGHPQGRNFDPARAVANVSVPLHPGAERYYREAGLLGNAANEENRAPAPLPDNGAGTGTGSDDKAARNKPAGEKTVR</sequence>
<dbReference type="SUPFAM" id="SSF53850">
    <property type="entry name" value="Periplasmic binding protein-like II"/>
    <property type="match status" value="1"/>
</dbReference>
<dbReference type="CDD" id="cd13520">
    <property type="entry name" value="PBP2_TAXI_TRAP"/>
    <property type="match status" value="1"/>
</dbReference>
<feature type="region of interest" description="Disordered" evidence="1">
    <location>
        <begin position="377"/>
        <end position="414"/>
    </location>
</feature>